<evidence type="ECO:0000313" key="2">
    <source>
        <dbReference type="EMBL" id="SDW10478.1"/>
    </source>
</evidence>
<dbReference type="RefSeq" id="WP_081825078.1">
    <property type="nucleotide sequence ID" value="NZ_BNAB01000001.1"/>
</dbReference>
<name>A0AAN4ZXI5_9RHOB</name>
<dbReference type="GO" id="GO:0006974">
    <property type="term" value="P:DNA damage response"/>
    <property type="evidence" value="ECO:0007669"/>
    <property type="project" value="TreeGrafter"/>
</dbReference>
<reference evidence="1" key="1">
    <citation type="journal article" date="2014" name="Int. J. Syst. Evol. Microbiol.">
        <title>Complete genome sequence of Corynebacterium casei LMG S-19264T (=DSM 44701T), isolated from a smear-ripened cheese.</title>
        <authorList>
            <consortium name="US DOE Joint Genome Institute (JGI-PGF)"/>
            <person name="Walter F."/>
            <person name="Albersmeier A."/>
            <person name="Kalinowski J."/>
            <person name="Ruckert C."/>
        </authorList>
    </citation>
    <scope>NUCLEOTIDE SEQUENCE</scope>
    <source>
        <strain evidence="1">CGMCC 1.10859</strain>
    </source>
</reference>
<dbReference type="Pfam" id="PF04393">
    <property type="entry name" value="DUF535"/>
    <property type="match status" value="1"/>
</dbReference>
<evidence type="ECO:0000313" key="3">
    <source>
        <dbReference type="Proteomes" id="UP000199541"/>
    </source>
</evidence>
<keyword evidence="3" id="KW-1185">Reference proteome</keyword>
<dbReference type="Proteomes" id="UP000634647">
    <property type="component" value="Unassembled WGS sequence"/>
</dbReference>
<dbReference type="EMBL" id="FNOB01000001">
    <property type="protein sequence ID" value="SDW10478.1"/>
    <property type="molecule type" value="Genomic_DNA"/>
</dbReference>
<accession>A0AAN4ZXI5</accession>
<comment type="caution">
    <text evidence="1">The sequence shown here is derived from an EMBL/GenBank/DDBJ whole genome shotgun (WGS) entry which is preliminary data.</text>
</comment>
<evidence type="ECO:0000313" key="4">
    <source>
        <dbReference type="Proteomes" id="UP000634647"/>
    </source>
</evidence>
<dbReference type="PANTHER" id="PTHR38785:SF1">
    <property type="entry name" value="HOMOLOG OF VIRK"/>
    <property type="match status" value="1"/>
</dbReference>
<dbReference type="InterPro" id="IPR007488">
    <property type="entry name" value="DUF535"/>
</dbReference>
<reference evidence="2 3" key="2">
    <citation type="submission" date="2016-10" db="EMBL/GenBank/DDBJ databases">
        <authorList>
            <person name="Varghese N."/>
            <person name="Submissions S."/>
        </authorList>
    </citation>
    <scope>NUCLEOTIDE SEQUENCE [LARGE SCALE GENOMIC DNA]</scope>
    <source>
        <strain evidence="2 3">DSM 24802</strain>
    </source>
</reference>
<organism evidence="1 4">
    <name type="scientific">Allgaiera indica</name>
    <dbReference type="NCBI Taxonomy" id="765699"/>
    <lineage>
        <taxon>Bacteria</taxon>
        <taxon>Pseudomonadati</taxon>
        <taxon>Pseudomonadota</taxon>
        <taxon>Alphaproteobacteria</taxon>
        <taxon>Rhodobacterales</taxon>
        <taxon>Paracoccaceae</taxon>
        <taxon>Allgaiera</taxon>
    </lineage>
</organism>
<proteinExistence type="predicted"/>
<protein>
    <submittedName>
        <fullName evidence="2">Uncharacterized protein VirK/YbjX</fullName>
    </submittedName>
</protein>
<evidence type="ECO:0000313" key="1">
    <source>
        <dbReference type="EMBL" id="GHD98581.1"/>
    </source>
</evidence>
<gene>
    <name evidence="1" type="ORF">GCM10008024_02670</name>
    <name evidence="2" type="ORF">SAMN05444006_101280</name>
</gene>
<dbReference type="AlphaFoldDB" id="A0AAN4ZXI5"/>
<sequence length="311" mass="35725">MNHSPPSVAPRVLWRLLAEIFPGGSRTAWKLRLRGFAIGLRHRCRVGRIVNAPAGSEMQRLVRERPEMLGALVWPYLCAGWDARERLRRIAAHYQEIDRLGPPYAFSVHERLTLARVGPPELGAALVLDQPHWFLREGGLVLNLFLGNFRAFCLAFSLIREGDELIAVIGGLQGRNREGVLDIYRDLTKEMHGLRPRDLLIEVFRMLCREMGVTRIEAVADACRHHHHPYFKGKKSDTHQDYDAVWEDRGGTRLGKCFFELPVSPERRDLETVKPKKRPMYRRRFEFLDALEAEISARLPQLRPEAAVDAD</sequence>
<dbReference type="EMBL" id="BNAB01000001">
    <property type="protein sequence ID" value="GHD98581.1"/>
    <property type="molecule type" value="Genomic_DNA"/>
</dbReference>
<dbReference type="Proteomes" id="UP000199541">
    <property type="component" value="Unassembled WGS sequence"/>
</dbReference>
<dbReference type="PANTHER" id="PTHR38785">
    <property type="entry name" value="HOMOLOG OF VIRK"/>
    <property type="match status" value="1"/>
</dbReference>
<reference evidence="1" key="3">
    <citation type="submission" date="2023-06" db="EMBL/GenBank/DDBJ databases">
        <authorList>
            <person name="Sun Q."/>
            <person name="Zhou Y."/>
        </authorList>
    </citation>
    <scope>NUCLEOTIDE SEQUENCE</scope>
    <source>
        <strain evidence="1">CGMCC 1.10859</strain>
    </source>
</reference>